<dbReference type="GO" id="GO:0034213">
    <property type="term" value="P:quinolinate catabolic process"/>
    <property type="evidence" value="ECO:0007669"/>
    <property type="project" value="TreeGrafter"/>
</dbReference>
<dbReference type="OrthoDB" id="9782546at2"/>
<proteinExistence type="inferred from homology"/>
<dbReference type="FunFam" id="3.20.20.70:FF:000030">
    <property type="entry name" value="Nicotinate-nucleotide pyrophosphorylase, carboxylating"/>
    <property type="match status" value="1"/>
</dbReference>
<name>E8R0Z9_ISOPI</name>
<dbReference type="SUPFAM" id="SSF51690">
    <property type="entry name" value="Nicotinate/Quinolinate PRTase C-terminal domain-like"/>
    <property type="match status" value="1"/>
</dbReference>
<organism evidence="16 17">
    <name type="scientific">Isosphaera pallida (strain ATCC 43644 / DSM 9630 / IS1B)</name>
    <dbReference type="NCBI Taxonomy" id="575540"/>
    <lineage>
        <taxon>Bacteria</taxon>
        <taxon>Pseudomonadati</taxon>
        <taxon>Planctomycetota</taxon>
        <taxon>Planctomycetia</taxon>
        <taxon>Isosphaerales</taxon>
        <taxon>Isosphaeraceae</taxon>
        <taxon>Isosphaera</taxon>
    </lineage>
</organism>
<evidence type="ECO:0000256" key="1">
    <source>
        <dbReference type="ARBA" id="ARBA00003237"/>
    </source>
</evidence>
<keyword evidence="17" id="KW-1185">Reference proteome</keyword>
<dbReference type="InterPro" id="IPR013785">
    <property type="entry name" value="Aldolase_TIM"/>
</dbReference>
<feature type="domain" description="Quinolinate phosphoribosyl transferase N-terminal" evidence="15">
    <location>
        <begin position="49"/>
        <end position="134"/>
    </location>
</feature>
<evidence type="ECO:0000256" key="5">
    <source>
        <dbReference type="ARBA" id="ARBA00011944"/>
    </source>
</evidence>
<dbReference type="GO" id="GO:0005737">
    <property type="term" value="C:cytoplasm"/>
    <property type="evidence" value="ECO:0007669"/>
    <property type="project" value="TreeGrafter"/>
</dbReference>
<feature type="binding site" evidence="13">
    <location>
        <position position="124"/>
    </location>
    <ligand>
        <name>substrate</name>
    </ligand>
</feature>
<evidence type="ECO:0000256" key="11">
    <source>
        <dbReference type="ARBA" id="ARBA00069173"/>
    </source>
</evidence>
<dbReference type="UniPathway" id="UPA00253">
    <property type="reaction ID" value="UER00331"/>
</dbReference>
<dbReference type="InterPro" id="IPR004393">
    <property type="entry name" value="NadC"/>
</dbReference>
<evidence type="ECO:0000259" key="14">
    <source>
        <dbReference type="Pfam" id="PF01729"/>
    </source>
</evidence>
<evidence type="ECO:0000256" key="13">
    <source>
        <dbReference type="PIRSR" id="PIRSR006250-1"/>
    </source>
</evidence>
<reference evidence="16 17" key="2">
    <citation type="journal article" date="2011" name="Stand. Genomic Sci.">
        <title>Complete genome sequence of Isosphaera pallida type strain (IS1B).</title>
        <authorList>
            <consortium name="US DOE Joint Genome Institute (JGI-PGF)"/>
            <person name="Goker M."/>
            <person name="Cleland D."/>
            <person name="Saunders E."/>
            <person name="Lapidus A."/>
            <person name="Nolan M."/>
            <person name="Lucas S."/>
            <person name="Hammon N."/>
            <person name="Deshpande S."/>
            <person name="Cheng J.F."/>
            <person name="Tapia R."/>
            <person name="Han C."/>
            <person name="Goodwin L."/>
            <person name="Pitluck S."/>
            <person name="Liolios K."/>
            <person name="Pagani I."/>
            <person name="Ivanova N."/>
            <person name="Mavromatis K."/>
            <person name="Pati A."/>
            <person name="Chen A."/>
            <person name="Palaniappan K."/>
            <person name="Land M."/>
            <person name="Hauser L."/>
            <person name="Chang Y.J."/>
            <person name="Jeffries C.D."/>
            <person name="Detter J.C."/>
            <person name="Beck B."/>
            <person name="Woyke T."/>
            <person name="Bristow J."/>
            <person name="Eisen J.A."/>
            <person name="Markowitz V."/>
            <person name="Hugenholtz P."/>
            <person name="Kyrpides N.C."/>
            <person name="Klenk H.P."/>
        </authorList>
    </citation>
    <scope>NUCLEOTIDE SEQUENCE [LARGE SCALE GENOMIC DNA]</scope>
    <source>
        <strain evidence="17">ATCC 43644 / DSM 9630 / IS1B</strain>
    </source>
</reference>
<evidence type="ECO:0000256" key="9">
    <source>
        <dbReference type="ARBA" id="ARBA00033102"/>
    </source>
</evidence>
<dbReference type="InParanoid" id="E8R0Z9"/>
<dbReference type="NCBIfam" id="TIGR00078">
    <property type="entry name" value="nadC"/>
    <property type="match status" value="1"/>
</dbReference>
<feature type="binding site" evidence="13">
    <location>
        <position position="191"/>
    </location>
    <ligand>
        <name>substrate</name>
    </ligand>
</feature>
<evidence type="ECO:0000313" key="16">
    <source>
        <dbReference type="EMBL" id="ADV63350.1"/>
    </source>
</evidence>
<feature type="binding site" evidence="13">
    <location>
        <position position="226"/>
    </location>
    <ligand>
        <name>substrate</name>
    </ligand>
</feature>
<dbReference type="InterPro" id="IPR027277">
    <property type="entry name" value="NadC/ModD"/>
</dbReference>
<dbReference type="Pfam" id="PF02749">
    <property type="entry name" value="QRPTase_N"/>
    <property type="match status" value="1"/>
</dbReference>
<dbReference type="GO" id="GO:0004514">
    <property type="term" value="F:nicotinate-nucleotide diphosphorylase (carboxylating) activity"/>
    <property type="evidence" value="ECO:0007669"/>
    <property type="project" value="UniProtKB-EC"/>
</dbReference>
<dbReference type="InterPro" id="IPR002638">
    <property type="entry name" value="Quinolinate_PRibosylTrfase_C"/>
</dbReference>
<dbReference type="EC" id="2.4.2.19" evidence="5"/>
<feature type="domain" description="Quinolinate phosphoribosyl transferase C-terminal" evidence="14">
    <location>
        <begin position="136"/>
        <end position="309"/>
    </location>
</feature>
<dbReference type="Proteomes" id="UP000008631">
    <property type="component" value="Chromosome"/>
</dbReference>
<dbReference type="FunFam" id="3.90.1170.20:FF:000001">
    <property type="entry name" value="Nicotinate-nucleotide diphosphorylase (Carboxylating)"/>
    <property type="match status" value="1"/>
</dbReference>
<dbReference type="eggNOG" id="COG0157">
    <property type="taxonomic scope" value="Bacteria"/>
</dbReference>
<evidence type="ECO:0000256" key="7">
    <source>
        <dbReference type="ARBA" id="ARBA00022676"/>
    </source>
</evidence>
<dbReference type="Gene3D" id="3.90.1170.20">
    <property type="entry name" value="Quinolinate phosphoribosyl transferase, N-terminal domain"/>
    <property type="match status" value="1"/>
</dbReference>
<dbReference type="FunCoup" id="E8R0Z9">
    <property type="interactions" value="489"/>
</dbReference>
<dbReference type="PIRSF" id="PIRSF006250">
    <property type="entry name" value="NadC_ModD"/>
    <property type="match status" value="1"/>
</dbReference>
<dbReference type="InterPro" id="IPR022412">
    <property type="entry name" value="Quinolinate_PRibosylTrfase_N"/>
</dbReference>
<dbReference type="Gene3D" id="3.20.20.70">
    <property type="entry name" value="Aldolase class I"/>
    <property type="match status" value="1"/>
</dbReference>
<dbReference type="RefSeq" id="WP_013565638.1">
    <property type="nucleotide sequence ID" value="NC_014962.1"/>
</dbReference>
<dbReference type="AlphaFoldDB" id="E8R0Z9"/>
<feature type="binding site" evidence="13">
    <location>
        <begin position="157"/>
        <end position="159"/>
    </location>
    <ligand>
        <name>substrate</name>
    </ligand>
</feature>
<accession>E8R0Z9</accession>
<evidence type="ECO:0000256" key="12">
    <source>
        <dbReference type="PIRNR" id="PIRNR006250"/>
    </source>
</evidence>
<evidence type="ECO:0000313" key="17">
    <source>
        <dbReference type="Proteomes" id="UP000008631"/>
    </source>
</evidence>
<dbReference type="KEGG" id="ipa:Isop_2784"/>
<evidence type="ECO:0000256" key="3">
    <source>
        <dbReference type="ARBA" id="ARBA00009400"/>
    </source>
</evidence>
<comment type="catalytic activity">
    <reaction evidence="10">
        <text>nicotinate beta-D-ribonucleotide + CO2 + diphosphate = quinolinate + 5-phospho-alpha-D-ribose 1-diphosphate + 2 H(+)</text>
        <dbReference type="Rhea" id="RHEA:12733"/>
        <dbReference type="ChEBI" id="CHEBI:15378"/>
        <dbReference type="ChEBI" id="CHEBI:16526"/>
        <dbReference type="ChEBI" id="CHEBI:29959"/>
        <dbReference type="ChEBI" id="CHEBI:33019"/>
        <dbReference type="ChEBI" id="CHEBI:57502"/>
        <dbReference type="ChEBI" id="CHEBI:58017"/>
        <dbReference type="EC" id="2.4.2.19"/>
    </reaction>
</comment>
<dbReference type="CDD" id="cd01572">
    <property type="entry name" value="QPRTase"/>
    <property type="match status" value="1"/>
</dbReference>
<evidence type="ECO:0000256" key="6">
    <source>
        <dbReference type="ARBA" id="ARBA00022642"/>
    </source>
</evidence>
<dbReference type="Pfam" id="PF01729">
    <property type="entry name" value="QRPTase_C"/>
    <property type="match status" value="1"/>
</dbReference>
<dbReference type="EMBL" id="CP002353">
    <property type="protein sequence ID" value="ADV63350.1"/>
    <property type="molecule type" value="Genomic_DNA"/>
</dbReference>
<dbReference type="HOGENOM" id="CLU_039622_0_1_0"/>
<gene>
    <name evidence="16" type="ordered locus">Isop_2784</name>
</gene>
<dbReference type="GO" id="GO:0009435">
    <property type="term" value="P:NAD+ biosynthetic process"/>
    <property type="evidence" value="ECO:0007669"/>
    <property type="project" value="UniProtKB-UniPathway"/>
</dbReference>
<dbReference type="InterPro" id="IPR036068">
    <property type="entry name" value="Nicotinate_pribotase-like_C"/>
</dbReference>
<evidence type="ECO:0000259" key="15">
    <source>
        <dbReference type="Pfam" id="PF02749"/>
    </source>
</evidence>
<evidence type="ECO:0000256" key="2">
    <source>
        <dbReference type="ARBA" id="ARBA00004893"/>
    </source>
</evidence>
<comment type="pathway">
    <text evidence="2">Cofactor biosynthesis; NAD(+) biosynthesis; nicotinate D-ribonucleotide from quinolinate: step 1/1.</text>
</comment>
<protein>
    <recommendedName>
        <fullName evidence="11">Probable nicotinate-nucleotide pyrophosphorylase [carboxylating]</fullName>
        <ecNumber evidence="5">2.4.2.19</ecNumber>
    </recommendedName>
    <alternativeName>
        <fullName evidence="9">Quinolinate phosphoribosyltransferase [decarboxylating]</fullName>
    </alternativeName>
</protein>
<sequence>MIFPHPTPPCSLASSDWSLPGDGFGPSERENALRIIQAALSEDLGNLGDVTSQALLEASAQAEAWVVTRAAGVVAGLPLVPLLIQVGGFQLDAVAYVRDGQSLESGTPLLYLRGSARDLLAVERTLLNMLQRLSGIASQTALFVERTRGTRAVVLDTRKTTPGLRLLEKYAVRCGGGRNHRIGLYDQILIKDNHLAFLERQGVANPIAHAVLAGRRRFPQLKVEVEVDRLDQFQIALEAGPDLILVDNFALDQLRTAVALRDRVAPTILIEVSGGVTLDRVGELAATGVDRISVGALTHSAPALDLGMDDRPPA</sequence>
<feature type="binding site" evidence="13">
    <location>
        <position position="247"/>
    </location>
    <ligand>
        <name>substrate</name>
    </ligand>
</feature>
<comment type="subunit">
    <text evidence="4">Hexamer formed by 3 homodimers.</text>
</comment>
<evidence type="ECO:0000256" key="10">
    <source>
        <dbReference type="ARBA" id="ARBA00047445"/>
    </source>
</evidence>
<feature type="binding site" evidence="13">
    <location>
        <begin position="294"/>
        <end position="296"/>
    </location>
    <ligand>
        <name>substrate</name>
    </ligand>
</feature>
<keyword evidence="7 12" id="KW-0328">Glycosyltransferase</keyword>
<feature type="binding site" evidence="13">
    <location>
        <begin position="273"/>
        <end position="275"/>
    </location>
    <ligand>
        <name>substrate</name>
    </ligand>
</feature>
<feature type="binding site" evidence="13">
    <location>
        <position position="181"/>
    </location>
    <ligand>
        <name>substrate</name>
    </ligand>
</feature>
<dbReference type="PANTHER" id="PTHR32179">
    <property type="entry name" value="NICOTINATE-NUCLEOTIDE PYROPHOSPHORYLASE [CARBOXYLATING]"/>
    <property type="match status" value="1"/>
</dbReference>
<comment type="similarity">
    <text evidence="3 12">Belongs to the NadC/ModD family.</text>
</comment>
<keyword evidence="8 12" id="KW-0808">Transferase</keyword>
<evidence type="ECO:0000256" key="8">
    <source>
        <dbReference type="ARBA" id="ARBA00022679"/>
    </source>
</evidence>
<comment type="function">
    <text evidence="1">Involved in the catabolism of quinolinic acid (QA).</text>
</comment>
<evidence type="ECO:0000256" key="4">
    <source>
        <dbReference type="ARBA" id="ARBA00011218"/>
    </source>
</evidence>
<dbReference type="STRING" id="575540.Isop_2784"/>
<dbReference type="InterPro" id="IPR037128">
    <property type="entry name" value="Quinolinate_PRibosylTase_N_sf"/>
</dbReference>
<keyword evidence="6" id="KW-0662">Pyridine nucleotide biosynthesis</keyword>
<dbReference type="PANTHER" id="PTHR32179:SF3">
    <property type="entry name" value="NICOTINATE-NUCLEOTIDE PYROPHOSPHORYLASE [CARBOXYLATING]"/>
    <property type="match status" value="1"/>
</dbReference>
<dbReference type="SUPFAM" id="SSF54675">
    <property type="entry name" value="Nicotinate/Quinolinate PRTase N-terminal domain-like"/>
    <property type="match status" value="1"/>
</dbReference>
<reference key="1">
    <citation type="submission" date="2010-11" db="EMBL/GenBank/DDBJ databases">
        <title>The complete sequence of chromosome of Isophaera pallida ATCC 43644.</title>
        <authorList>
            <consortium name="US DOE Joint Genome Institute (JGI-PGF)"/>
            <person name="Lucas S."/>
            <person name="Copeland A."/>
            <person name="Lapidus A."/>
            <person name="Bruce D."/>
            <person name="Goodwin L."/>
            <person name="Pitluck S."/>
            <person name="Kyrpides N."/>
            <person name="Mavromatis K."/>
            <person name="Pagani I."/>
            <person name="Ivanova N."/>
            <person name="Saunders E."/>
            <person name="Brettin T."/>
            <person name="Detter J.C."/>
            <person name="Han C."/>
            <person name="Tapia R."/>
            <person name="Land M."/>
            <person name="Hauser L."/>
            <person name="Markowitz V."/>
            <person name="Cheng J.-F."/>
            <person name="Hugenholtz P."/>
            <person name="Woyke T."/>
            <person name="Wu D."/>
            <person name="Eisen J.A."/>
        </authorList>
    </citation>
    <scope>NUCLEOTIDE SEQUENCE</scope>
    <source>
        <strain>ATCC 43644</strain>
    </source>
</reference>